<sequence>MKKYRIVEEITPIHNIHSFIPEIKTWKWGSWKRWYRMRGGDDPCPPLIKFDSLQDARENLLNKLDQGKSVAIIHSFQKGG</sequence>
<dbReference type="AlphaFoldDB" id="A0A6M3LSF6"/>
<dbReference type="EMBL" id="MT143356">
    <property type="protein sequence ID" value="QJA95931.1"/>
    <property type="molecule type" value="Genomic_DNA"/>
</dbReference>
<organism evidence="1">
    <name type="scientific">viral metagenome</name>
    <dbReference type="NCBI Taxonomy" id="1070528"/>
    <lineage>
        <taxon>unclassified sequences</taxon>
        <taxon>metagenomes</taxon>
        <taxon>organismal metagenomes</taxon>
    </lineage>
</organism>
<name>A0A6M3LSF6_9ZZZZ</name>
<evidence type="ECO:0000313" key="1">
    <source>
        <dbReference type="EMBL" id="QJA95931.1"/>
    </source>
</evidence>
<accession>A0A6M3LSF6</accession>
<gene>
    <name evidence="1" type="ORF">MM415B05052_0009</name>
</gene>
<protein>
    <submittedName>
        <fullName evidence="1">Uncharacterized protein</fullName>
    </submittedName>
</protein>
<reference evidence="1" key="1">
    <citation type="submission" date="2020-03" db="EMBL/GenBank/DDBJ databases">
        <title>The deep terrestrial virosphere.</title>
        <authorList>
            <person name="Holmfeldt K."/>
            <person name="Nilsson E."/>
            <person name="Simone D."/>
            <person name="Lopez-Fernandez M."/>
            <person name="Wu X."/>
            <person name="de Brujin I."/>
            <person name="Lundin D."/>
            <person name="Andersson A."/>
            <person name="Bertilsson S."/>
            <person name="Dopson M."/>
        </authorList>
    </citation>
    <scope>NUCLEOTIDE SEQUENCE</scope>
    <source>
        <strain evidence="1">MM415B05052</strain>
    </source>
</reference>
<proteinExistence type="predicted"/>